<reference evidence="2" key="1">
    <citation type="journal article" date="2019" name="Int. J. Syst. Evol. Microbiol.">
        <title>The Global Catalogue of Microorganisms (GCM) 10K type strain sequencing project: providing services to taxonomists for standard genome sequencing and annotation.</title>
        <authorList>
            <consortium name="The Broad Institute Genomics Platform"/>
            <consortium name="The Broad Institute Genome Sequencing Center for Infectious Disease"/>
            <person name="Wu L."/>
            <person name="Ma J."/>
        </authorList>
    </citation>
    <scope>NUCLEOTIDE SEQUENCE [LARGE SCALE GENOMIC DNA]</scope>
    <source>
        <strain evidence="2">JCM 17068</strain>
    </source>
</reference>
<proteinExistence type="predicted"/>
<organism evidence="1 2">
    <name type="scientific">Flavobacterium chungnamense</name>
    <dbReference type="NCBI Taxonomy" id="706182"/>
    <lineage>
        <taxon>Bacteria</taxon>
        <taxon>Pseudomonadati</taxon>
        <taxon>Bacteroidota</taxon>
        <taxon>Flavobacteriia</taxon>
        <taxon>Flavobacteriales</taxon>
        <taxon>Flavobacteriaceae</taxon>
        <taxon>Flavobacterium</taxon>
    </lineage>
</organism>
<gene>
    <name evidence="1" type="ORF">GCM10022388_18680</name>
</gene>
<accession>A0ABP7UTN1</accession>
<sequence>MNKNEIIKSIINEQNVVISTIENSVSKYKNASDIDENDSIDPEDFSHQDEAKEMQLRYEQILVQAKNNLDFLETYKNKETTKIELGSLIETEDLYIFIGISLQQFKLNGKNVIAISEEAPIYNSIKEKTIGEKITIGTIENTIISIS</sequence>
<evidence type="ECO:0000313" key="1">
    <source>
        <dbReference type="EMBL" id="GAA4052614.1"/>
    </source>
</evidence>
<keyword evidence="2" id="KW-1185">Reference proteome</keyword>
<name>A0ABP7UTN1_9FLAO</name>
<evidence type="ECO:0008006" key="3">
    <source>
        <dbReference type="Google" id="ProtNLM"/>
    </source>
</evidence>
<comment type="caution">
    <text evidence="1">The sequence shown here is derived from an EMBL/GenBank/DDBJ whole genome shotgun (WGS) entry which is preliminary data.</text>
</comment>
<protein>
    <recommendedName>
        <fullName evidence="3">Transcription elongation factor</fullName>
    </recommendedName>
</protein>
<evidence type="ECO:0000313" key="2">
    <source>
        <dbReference type="Proteomes" id="UP001500426"/>
    </source>
</evidence>
<dbReference type="Proteomes" id="UP001500426">
    <property type="component" value="Unassembled WGS sequence"/>
</dbReference>
<dbReference type="EMBL" id="BAABCS010000017">
    <property type="protein sequence ID" value="GAA4052614.1"/>
    <property type="molecule type" value="Genomic_DNA"/>
</dbReference>
<dbReference type="RefSeq" id="WP_345093921.1">
    <property type="nucleotide sequence ID" value="NZ_BAABCS010000017.1"/>
</dbReference>